<organism evidence="9 10">
    <name type="scientific">Cotesia typhae</name>
    <dbReference type="NCBI Taxonomy" id="2053667"/>
    <lineage>
        <taxon>Eukaryota</taxon>
        <taxon>Metazoa</taxon>
        <taxon>Ecdysozoa</taxon>
        <taxon>Arthropoda</taxon>
        <taxon>Hexapoda</taxon>
        <taxon>Insecta</taxon>
        <taxon>Pterygota</taxon>
        <taxon>Neoptera</taxon>
        <taxon>Endopterygota</taxon>
        <taxon>Hymenoptera</taxon>
        <taxon>Apocrita</taxon>
        <taxon>Ichneumonoidea</taxon>
        <taxon>Braconidae</taxon>
        <taxon>Microgastrinae</taxon>
        <taxon>Cotesia</taxon>
    </lineage>
</organism>
<reference evidence="9" key="1">
    <citation type="submission" date="2020-03" db="EMBL/GenBank/DDBJ databases">
        <authorList>
            <person name="Chebbi M.A."/>
            <person name="Drezen J.M."/>
        </authorList>
    </citation>
    <scope>NUCLEOTIDE SEQUENCE</scope>
    <source>
        <tissue evidence="9">Whole body</tissue>
    </source>
</reference>
<evidence type="ECO:0000313" key="10">
    <source>
        <dbReference type="Proteomes" id="UP000729913"/>
    </source>
</evidence>
<dbReference type="EMBL" id="JAAOIC020000003">
    <property type="protein sequence ID" value="KAG8042213.1"/>
    <property type="molecule type" value="Genomic_DNA"/>
</dbReference>
<comment type="subcellular location">
    <subcellularLocation>
        <location evidence="1">Golgi apparatus membrane</location>
        <topology evidence="1">Single-pass type IV membrane protein</topology>
    </subcellularLocation>
</comment>
<protein>
    <recommendedName>
        <fullName evidence="11">Golgin-84</fullName>
    </recommendedName>
</protein>
<dbReference type="PANTHER" id="PTHR13815:SF7">
    <property type="entry name" value="GOLGIN SUBFAMILY A MEMBER 5"/>
    <property type="match status" value="1"/>
</dbReference>
<comment type="caution">
    <text evidence="9">The sequence shown here is derived from an EMBL/GenBank/DDBJ whole genome shotgun (WGS) entry which is preliminary data.</text>
</comment>
<dbReference type="OrthoDB" id="248903at2759"/>
<reference evidence="9" key="2">
    <citation type="submission" date="2021-04" db="EMBL/GenBank/DDBJ databases">
        <title>Genome-wide patterns of bracovirus chromosomal integration into multiple host tissues during parasitism.</title>
        <authorList>
            <person name="Chebbi M.A.C."/>
        </authorList>
    </citation>
    <scope>NUCLEOTIDE SEQUENCE</scope>
    <source>
        <tissue evidence="9">Whole body</tissue>
    </source>
</reference>
<dbReference type="GO" id="GO:0007030">
    <property type="term" value="P:Golgi organization"/>
    <property type="evidence" value="ECO:0007669"/>
    <property type="project" value="InterPro"/>
</dbReference>
<evidence type="ECO:0000256" key="1">
    <source>
        <dbReference type="ARBA" id="ARBA00004409"/>
    </source>
</evidence>
<dbReference type="GO" id="GO:0031985">
    <property type="term" value="C:Golgi cisterna"/>
    <property type="evidence" value="ECO:0007669"/>
    <property type="project" value="TreeGrafter"/>
</dbReference>
<evidence type="ECO:0000256" key="5">
    <source>
        <dbReference type="ARBA" id="ARBA00023054"/>
    </source>
</evidence>
<keyword evidence="6 8" id="KW-0472">Membrane</keyword>
<sequence length="548" mass="62884">MAWLSDLAGKAENLLNKIDQNTAAVLSKDKNDVVLHDHLTDVTWEHSLPNHSSQSNGRSLSINNLKTFINREDEFNSSFHSAMNSPSKQLISNSILNSSSTRSSLSVEHSIDNKDVISEYSAASSRSSPDFRHTLIVNVPDDEFFPEPENSLPYTDYQQGQITTEELKNEVLPENIVIENKLETVKQMHDLTTVSNYDNCKTYKVIPNNGQEQEIVLPKYNDNQNEIQLLKEKLRSQEIEITQYAREISGLQIVLERNRIDLQSTREELERHRARALKTLQEKDKLIAELKNSNLPVVADSTNMELDQLKQECSLLRQENHELSQQLRTTQEELVNADLKIEEINKKIILANKEAYGIISSEKKKRVEAEEDARVLLEKLRLLKEELTLQNENFSAKSRKQENEISRLKSQLSAISTPSSAVESRLSALTQTLVSKQNELEALTSDRNALRLQLEKQEYRRLIGTTRKTYNDTDDTKSQVPTFLIETPFDTGVTRRVKRAYSALDTISIRIGVFLRRYPLARIFVIIYITFLQFWVLVVLFVQSHSLI</sequence>
<dbReference type="Pfam" id="PF09787">
    <property type="entry name" value="Golgin_A5"/>
    <property type="match status" value="1"/>
</dbReference>
<evidence type="ECO:0000256" key="6">
    <source>
        <dbReference type="ARBA" id="ARBA00023136"/>
    </source>
</evidence>
<dbReference type="PANTHER" id="PTHR13815">
    <property type="entry name" value="GOLGIN-84"/>
    <property type="match status" value="1"/>
</dbReference>
<keyword evidence="3 8" id="KW-1133">Transmembrane helix</keyword>
<feature type="coiled-coil region" evidence="7">
    <location>
        <begin position="220"/>
        <end position="460"/>
    </location>
</feature>
<keyword evidence="2 8" id="KW-0812">Transmembrane</keyword>
<evidence type="ECO:0000256" key="2">
    <source>
        <dbReference type="ARBA" id="ARBA00022692"/>
    </source>
</evidence>
<keyword evidence="10" id="KW-1185">Reference proteome</keyword>
<evidence type="ECO:0008006" key="11">
    <source>
        <dbReference type="Google" id="ProtNLM"/>
    </source>
</evidence>
<name>A0A8J5VCM9_9HYME</name>
<evidence type="ECO:0000313" key="9">
    <source>
        <dbReference type="EMBL" id="KAG8042213.1"/>
    </source>
</evidence>
<gene>
    <name evidence="9" type="ORF">G9C98_000204</name>
</gene>
<dbReference type="GO" id="GO:0000301">
    <property type="term" value="P:retrograde transport, vesicle recycling within Golgi"/>
    <property type="evidence" value="ECO:0007669"/>
    <property type="project" value="TreeGrafter"/>
</dbReference>
<keyword evidence="5 7" id="KW-0175">Coiled coil</keyword>
<accession>A0A8J5VCM9</accession>
<evidence type="ECO:0000256" key="3">
    <source>
        <dbReference type="ARBA" id="ARBA00022989"/>
    </source>
</evidence>
<keyword evidence="4" id="KW-0333">Golgi apparatus</keyword>
<evidence type="ECO:0000256" key="7">
    <source>
        <dbReference type="SAM" id="Coils"/>
    </source>
</evidence>
<dbReference type="GO" id="GO:0000139">
    <property type="term" value="C:Golgi membrane"/>
    <property type="evidence" value="ECO:0007669"/>
    <property type="project" value="UniProtKB-SubCell"/>
</dbReference>
<evidence type="ECO:0000256" key="4">
    <source>
        <dbReference type="ARBA" id="ARBA00023034"/>
    </source>
</evidence>
<proteinExistence type="predicted"/>
<dbReference type="AlphaFoldDB" id="A0A8J5VCM9"/>
<evidence type="ECO:0000256" key="8">
    <source>
        <dbReference type="SAM" id="Phobius"/>
    </source>
</evidence>
<feature type="transmembrane region" description="Helical" evidence="8">
    <location>
        <begin position="520"/>
        <end position="542"/>
    </location>
</feature>
<dbReference type="InterPro" id="IPR019177">
    <property type="entry name" value="Golgin_subfamily_A_member_5"/>
</dbReference>
<dbReference type="Proteomes" id="UP000729913">
    <property type="component" value="Unassembled WGS sequence"/>
</dbReference>